<keyword evidence="2" id="KW-0833">Ubl conjugation pathway</keyword>
<proteinExistence type="predicted"/>
<keyword evidence="7" id="KW-1185">Reference proteome</keyword>
<comment type="subunit">
    <text evidence="3">Directly interacts with SKP1 and CUL1.</text>
</comment>
<dbReference type="FunCoup" id="A0A6J2UQN8">
    <property type="interactions" value="156"/>
</dbReference>
<dbReference type="InterPro" id="IPR036047">
    <property type="entry name" value="F-box-like_dom_sf"/>
</dbReference>
<dbReference type="InterPro" id="IPR032675">
    <property type="entry name" value="LRR_dom_sf"/>
</dbReference>
<gene>
    <name evidence="8" type="primary">fbxl8</name>
</gene>
<sequence>MDLPEEVLAYIFSFLPMRDRYNAFTVCKAWSRSMIYSSVWKYTEVRCEGGVDILQTFSAYLPLITKLRLCVGLEDPANRSSALCALQQAVAKGEGQLRALCVDCTGNARLFDAGQDLLKGLVDTLAYRPLLTVLDLRGVPFTLNDNFVRSVAKSCPKLHGLFINNPSLVCGVTTETMREVLNLCPGIIALGVFHASLSPAVIGDLLLPGRPSLQQLELRCERSLKYTPPLGDEIWVELRYRHPNLWVELVLDHTLPELRVPLVLLPSIPVRHLRLLTWTLLLDEINLVGSSYANTLETLELQTPASRELNSALVTLATQCVNLKEVHCYCVVSQEVITAFRENCCLLQRYTLKTHKEPHPWTCTILK</sequence>
<reference evidence="8" key="1">
    <citation type="submission" date="2025-08" db="UniProtKB">
        <authorList>
            <consortium name="RefSeq"/>
        </authorList>
    </citation>
    <scope>IDENTIFICATION</scope>
</reference>
<dbReference type="InParanoid" id="A0A6J2UQN8"/>
<comment type="function">
    <text evidence="1">Substrate-recognition component of the SCF (SKP1-CUL1-F-box protein)-type E3 ubiquitin ligase complex.</text>
</comment>
<dbReference type="PANTHER" id="PTHR20872:SF1">
    <property type="entry name" value="F-BOX DOMAIN-CONTAINING PROTEIN"/>
    <property type="match status" value="1"/>
</dbReference>
<dbReference type="InterPro" id="IPR001810">
    <property type="entry name" value="F-box_dom"/>
</dbReference>
<feature type="domain" description="F-box" evidence="6">
    <location>
        <begin position="1"/>
        <end position="43"/>
    </location>
</feature>
<evidence type="ECO:0000256" key="5">
    <source>
        <dbReference type="ARBA" id="ARBA00077971"/>
    </source>
</evidence>
<dbReference type="PANTHER" id="PTHR20872">
    <property type="match status" value="1"/>
</dbReference>
<accession>A0A6J2UQN8</accession>
<dbReference type="Gene3D" id="3.80.10.10">
    <property type="entry name" value="Ribonuclease Inhibitor"/>
    <property type="match status" value="1"/>
</dbReference>
<dbReference type="RefSeq" id="XP_030622414.1">
    <property type="nucleotide sequence ID" value="XM_030766554.1"/>
</dbReference>
<evidence type="ECO:0000313" key="8">
    <source>
        <dbReference type="RefSeq" id="XP_030622414.1"/>
    </source>
</evidence>
<evidence type="ECO:0000256" key="1">
    <source>
        <dbReference type="ARBA" id="ARBA00003437"/>
    </source>
</evidence>
<evidence type="ECO:0000256" key="3">
    <source>
        <dbReference type="ARBA" id="ARBA00062469"/>
    </source>
</evidence>
<dbReference type="PROSITE" id="PS50181">
    <property type="entry name" value="FBOX"/>
    <property type="match status" value="1"/>
</dbReference>
<dbReference type="CTD" id="55336"/>
<name>A0A6J2UQN8_CHACN</name>
<evidence type="ECO:0000256" key="4">
    <source>
        <dbReference type="ARBA" id="ARBA00070268"/>
    </source>
</evidence>
<dbReference type="Pfam" id="PF12937">
    <property type="entry name" value="F-box-like"/>
    <property type="match status" value="1"/>
</dbReference>
<evidence type="ECO:0000256" key="2">
    <source>
        <dbReference type="ARBA" id="ARBA00022786"/>
    </source>
</evidence>
<dbReference type="AlphaFoldDB" id="A0A6J2UQN8"/>
<dbReference type="GeneID" id="115805858"/>
<dbReference type="Gene3D" id="1.20.1280.50">
    <property type="match status" value="1"/>
</dbReference>
<evidence type="ECO:0000313" key="7">
    <source>
        <dbReference type="Proteomes" id="UP000504632"/>
    </source>
</evidence>
<protein>
    <recommendedName>
        <fullName evidence="4">F-box/LRR-repeat protein 8</fullName>
    </recommendedName>
    <alternativeName>
        <fullName evidence="5">F-box and leucine-rich repeat protein 8</fullName>
    </alternativeName>
</protein>
<dbReference type="OrthoDB" id="3219396at2759"/>
<organism evidence="7 8">
    <name type="scientific">Chanos chanos</name>
    <name type="common">Milkfish</name>
    <name type="synonym">Mugil chanos</name>
    <dbReference type="NCBI Taxonomy" id="29144"/>
    <lineage>
        <taxon>Eukaryota</taxon>
        <taxon>Metazoa</taxon>
        <taxon>Chordata</taxon>
        <taxon>Craniata</taxon>
        <taxon>Vertebrata</taxon>
        <taxon>Euteleostomi</taxon>
        <taxon>Actinopterygii</taxon>
        <taxon>Neopterygii</taxon>
        <taxon>Teleostei</taxon>
        <taxon>Ostariophysi</taxon>
        <taxon>Gonorynchiformes</taxon>
        <taxon>Chanidae</taxon>
        <taxon>Chanos</taxon>
    </lineage>
</organism>
<dbReference type="FunFam" id="3.80.10.10:FF:000260">
    <property type="entry name" value="F-box/LRR-repeat protein 8"/>
    <property type="match status" value="1"/>
</dbReference>
<dbReference type="SUPFAM" id="SSF81383">
    <property type="entry name" value="F-box domain"/>
    <property type="match status" value="1"/>
</dbReference>
<dbReference type="Proteomes" id="UP000504632">
    <property type="component" value="Chromosome 2"/>
</dbReference>
<evidence type="ECO:0000259" key="6">
    <source>
        <dbReference type="PROSITE" id="PS50181"/>
    </source>
</evidence>